<gene>
    <name evidence="1" type="ORF">CUR86_08575</name>
</gene>
<dbReference type="RefSeq" id="WP_110717918.1">
    <property type="nucleotide sequence ID" value="NZ_PGFS01000001.1"/>
</dbReference>
<accession>A0ABT6I489</accession>
<proteinExistence type="predicted"/>
<evidence type="ECO:0000313" key="2">
    <source>
        <dbReference type="Proteomes" id="UP001162135"/>
    </source>
</evidence>
<dbReference type="EMBL" id="PGFS01000001">
    <property type="protein sequence ID" value="MDH4572507.1"/>
    <property type="molecule type" value="Genomic_DNA"/>
</dbReference>
<dbReference type="Proteomes" id="UP001162135">
    <property type="component" value="Unassembled WGS sequence"/>
</dbReference>
<protein>
    <submittedName>
        <fullName evidence="1">Uncharacterized protein</fullName>
    </submittedName>
</protein>
<reference evidence="1" key="2">
    <citation type="submission" date="2017-11" db="EMBL/GenBank/DDBJ databases">
        <authorList>
            <person name="Das S.K."/>
        </authorList>
    </citation>
    <scope>NUCLEOTIDE SEQUENCE</scope>
    <source>
        <strain evidence="1">S4-41</strain>
    </source>
</reference>
<sequence>MDESTLEKLAGFICGNDEENPEYRSGSKITAFFQRAGLPQFVHDGSTRQWWVLERLKECNREQLAGVLKRLASPREYAGDREKTKSALLQLNNILYVEGFKIKLVETEPKFEKITVDFSNVGENEYELQPLSAPDFLALGLEYGVGEVLKNRWEESQRCVDAGAFLSATIVMGSMLEGLLLGVFQRNPAFVNRCPSAPMDHKTGKVKNFANWKLAEMIDVAHHVGWLDLDVKKFSHSLREFRNLIHPYEQMATRMNPDADTCGISWLVVQAAVNDLAKQLKNG</sequence>
<name>A0ABT6I489_9GAMM</name>
<keyword evidence="2" id="KW-1185">Reference proteome</keyword>
<organism evidence="1 2">
    <name type="scientific">Salinicola acroporae</name>
    <dbReference type="NCBI Taxonomy" id="1541440"/>
    <lineage>
        <taxon>Bacteria</taxon>
        <taxon>Pseudomonadati</taxon>
        <taxon>Pseudomonadota</taxon>
        <taxon>Gammaproteobacteria</taxon>
        <taxon>Oceanospirillales</taxon>
        <taxon>Halomonadaceae</taxon>
        <taxon>Salinicola</taxon>
    </lineage>
</organism>
<evidence type="ECO:0000313" key="1">
    <source>
        <dbReference type="EMBL" id="MDH4572507.1"/>
    </source>
</evidence>
<comment type="caution">
    <text evidence="1">The sequence shown here is derived from an EMBL/GenBank/DDBJ whole genome shotgun (WGS) entry which is preliminary data.</text>
</comment>
<reference evidence="1" key="1">
    <citation type="journal article" date="2015" name="Antonie Van Leeuwenhoek">
        <title>Comparative 16S rRNA signatures and multilocus sequence analysis for the genus Salinicola and description of Salinicola acroporae sp. nov., isolated from coral Acropora digitifera.</title>
        <authorList>
            <person name="Lepcha R.T."/>
            <person name="Poddar A."/>
            <person name="Schumann P."/>
            <person name="Das S.K."/>
        </authorList>
    </citation>
    <scope>NUCLEOTIDE SEQUENCE</scope>
    <source>
        <strain evidence="1">S4-41</strain>
    </source>
</reference>